<dbReference type="EMBL" id="CM002298">
    <property type="protein sequence ID" value="ESW05135.1"/>
    <property type="molecule type" value="Genomic_DNA"/>
</dbReference>
<dbReference type="PANTHER" id="PTHR46419">
    <property type="entry name" value="ADP-RIBOSYLATION FACTOR GTPASE-ACTIVATING PROTEIN AGD5"/>
    <property type="match status" value="1"/>
</dbReference>
<protein>
    <submittedName>
        <fullName evidence="2">Uncharacterized protein</fullName>
    </submittedName>
</protein>
<dbReference type="AlphaFoldDB" id="V7AIS5"/>
<accession>V7AIS5</accession>
<evidence type="ECO:0000313" key="3">
    <source>
        <dbReference type="Proteomes" id="UP000000226"/>
    </source>
</evidence>
<dbReference type="InterPro" id="IPR044520">
    <property type="entry name" value="ARF_GAP_AGD5/15"/>
</dbReference>
<sequence>MTEVTPVAKPQNVDKVEPVAPALQVETSKQTTDTTPNSSSKVDFSTDLFDMLSMDDPNEKGSGAAETVADDNNWAGFQSATEALSAEKTDTTKSVDGTPQSTSGIEDLFKDSPSVTPSLTPENPQKDVKNDIMSLFEKGNVASPFAMHQQQLAMLAQQQTLLMAAAAKSGGVDSKYLANLQQQQSLLMAAAAKSAGGDSKFPAGIQQPGSNIPVQSWPAAGYSIPGIVPMGSQEDLQKLMQTMNLTAAHSAGSSVQYPQSSYYAMGQVAPVNGSSTTTGASKPQSASPVSPAYPVSSTTSKTGSDYDFSSLTQGMFAKH</sequence>
<proteinExistence type="predicted"/>
<feature type="compositionally biased region" description="Polar residues" evidence="1">
    <location>
        <begin position="94"/>
        <end position="104"/>
    </location>
</feature>
<name>V7AIS5_PHAVU</name>
<evidence type="ECO:0000256" key="1">
    <source>
        <dbReference type="SAM" id="MobiDB-lite"/>
    </source>
</evidence>
<gene>
    <name evidence="2" type="ORF">PHAVU_011G155000g</name>
</gene>
<dbReference type="GO" id="GO:0005096">
    <property type="term" value="F:GTPase activator activity"/>
    <property type="evidence" value="ECO:0007669"/>
    <property type="project" value="InterPro"/>
</dbReference>
<feature type="compositionally biased region" description="Polar residues" evidence="1">
    <location>
        <begin position="113"/>
        <end position="123"/>
    </location>
</feature>
<dbReference type="eggNOG" id="KOG0703">
    <property type="taxonomic scope" value="Eukaryota"/>
</dbReference>
<feature type="region of interest" description="Disordered" evidence="1">
    <location>
        <begin position="273"/>
        <end position="304"/>
    </location>
</feature>
<dbReference type="STRING" id="3885.V7AIS5"/>
<dbReference type="OrthoDB" id="10266696at2759"/>
<dbReference type="PANTHER" id="PTHR46419:SF2">
    <property type="entry name" value="ADP-RIBOSYLATION FACTOR GTPASE-ACTIVATING PROTEIN AGD5"/>
    <property type="match status" value="1"/>
</dbReference>
<dbReference type="Proteomes" id="UP000000226">
    <property type="component" value="Chromosome 11"/>
</dbReference>
<feature type="compositionally biased region" description="Polar residues" evidence="1">
    <location>
        <begin position="273"/>
        <end position="284"/>
    </location>
</feature>
<feature type="region of interest" description="Disordered" evidence="1">
    <location>
        <begin position="51"/>
        <end position="70"/>
    </location>
</feature>
<feature type="compositionally biased region" description="Low complexity" evidence="1">
    <location>
        <begin position="285"/>
        <end position="300"/>
    </location>
</feature>
<evidence type="ECO:0000313" key="2">
    <source>
        <dbReference type="EMBL" id="ESW05135.1"/>
    </source>
</evidence>
<feature type="region of interest" description="Disordered" evidence="1">
    <location>
        <begin position="1"/>
        <end position="43"/>
    </location>
</feature>
<reference evidence="3" key="1">
    <citation type="journal article" date="2014" name="Nat. Genet.">
        <title>A reference genome for common bean and genome-wide analysis of dual domestications.</title>
        <authorList>
            <person name="Schmutz J."/>
            <person name="McClean P.E."/>
            <person name="Mamidi S."/>
            <person name="Wu G.A."/>
            <person name="Cannon S.B."/>
            <person name="Grimwood J."/>
            <person name="Jenkins J."/>
            <person name="Shu S."/>
            <person name="Song Q."/>
            <person name="Chavarro C."/>
            <person name="Torres-Torres M."/>
            <person name="Geffroy V."/>
            <person name="Moghaddam S.M."/>
            <person name="Gao D."/>
            <person name="Abernathy B."/>
            <person name="Barry K."/>
            <person name="Blair M."/>
            <person name="Brick M.A."/>
            <person name="Chovatia M."/>
            <person name="Gepts P."/>
            <person name="Goodstein D.M."/>
            <person name="Gonzales M."/>
            <person name="Hellsten U."/>
            <person name="Hyten D.L."/>
            <person name="Jia G."/>
            <person name="Kelly J.D."/>
            <person name="Kudrna D."/>
            <person name="Lee R."/>
            <person name="Richard M.M."/>
            <person name="Miklas P.N."/>
            <person name="Osorno J.M."/>
            <person name="Rodrigues J."/>
            <person name="Thareau V."/>
            <person name="Urrea C.A."/>
            <person name="Wang M."/>
            <person name="Yu Y."/>
            <person name="Zhang M."/>
            <person name="Wing R.A."/>
            <person name="Cregan P.B."/>
            <person name="Rokhsar D.S."/>
            <person name="Jackson S.A."/>
        </authorList>
    </citation>
    <scope>NUCLEOTIDE SEQUENCE [LARGE SCALE GENOMIC DNA]</scope>
    <source>
        <strain evidence="3">cv. G19833</strain>
    </source>
</reference>
<feature type="region of interest" description="Disordered" evidence="1">
    <location>
        <begin position="78"/>
        <end position="126"/>
    </location>
</feature>
<organism evidence="2 3">
    <name type="scientific">Phaseolus vulgaris</name>
    <name type="common">Kidney bean</name>
    <name type="synonym">French bean</name>
    <dbReference type="NCBI Taxonomy" id="3885"/>
    <lineage>
        <taxon>Eukaryota</taxon>
        <taxon>Viridiplantae</taxon>
        <taxon>Streptophyta</taxon>
        <taxon>Embryophyta</taxon>
        <taxon>Tracheophyta</taxon>
        <taxon>Spermatophyta</taxon>
        <taxon>Magnoliopsida</taxon>
        <taxon>eudicotyledons</taxon>
        <taxon>Gunneridae</taxon>
        <taxon>Pentapetalae</taxon>
        <taxon>rosids</taxon>
        <taxon>fabids</taxon>
        <taxon>Fabales</taxon>
        <taxon>Fabaceae</taxon>
        <taxon>Papilionoideae</taxon>
        <taxon>50 kb inversion clade</taxon>
        <taxon>NPAAA clade</taxon>
        <taxon>indigoferoid/millettioid clade</taxon>
        <taxon>Phaseoleae</taxon>
        <taxon>Phaseolus</taxon>
    </lineage>
</organism>
<feature type="compositionally biased region" description="Polar residues" evidence="1">
    <location>
        <begin position="25"/>
        <end position="43"/>
    </location>
</feature>
<keyword evidence="3" id="KW-1185">Reference proteome</keyword>
<dbReference type="Gramene" id="ESW05135">
    <property type="protein sequence ID" value="ESW05135"/>
    <property type="gene ID" value="PHAVU_011G155000g"/>
</dbReference>